<evidence type="ECO:0000313" key="4">
    <source>
        <dbReference type="Proteomes" id="UP000015104"/>
    </source>
</evidence>
<accession>T1K0S8</accession>
<dbReference type="EnsemblMetazoa" id="tetur03g08890.1">
    <property type="protein sequence ID" value="tetur03g08890.1"/>
    <property type="gene ID" value="tetur03g08890"/>
</dbReference>
<feature type="compositionally biased region" description="Polar residues" evidence="1">
    <location>
        <begin position="71"/>
        <end position="80"/>
    </location>
</feature>
<feature type="transmembrane region" description="Helical" evidence="2">
    <location>
        <begin position="263"/>
        <end position="281"/>
    </location>
</feature>
<dbReference type="eggNOG" id="KOG4488">
    <property type="taxonomic scope" value="Eukaryota"/>
</dbReference>
<dbReference type="EMBL" id="CAEY01001145">
    <property type="status" value="NOT_ANNOTATED_CDS"/>
    <property type="molecule type" value="Genomic_DNA"/>
</dbReference>
<organism evidence="3 4">
    <name type="scientific">Tetranychus urticae</name>
    <name type="common">Two-spotted spider mite</name>
    <dbReference type="NCBI Taxonomy" id="32264"/>
    <lineage>
        <taxon>Eukaryota</taxon>
        <taxon>Metazoa</taxon>
        <taxon>Ecdysozoa</taxon>
        <taxon>Arthropoda</taxon>
        <taxon>Chelicerata</taxon>
        <taxon>Arachnida</taxon>
        <taxon>Acari</taxon>
        <taxon>Acariformes</taxon>
        <taxon>Trombidiformes</taxon>
        <taxon>Prostigmata</taxon>
        <taxon>Eleutherengona</taxon>
        <taxon>Raphignathae</taxon>
        <taxon>Tetranychoidea</taxon>
        <taxon>Tetranychidae</taxon>
        <taxon>Tetranychus</taxon>
    </lineage>
</organism>
<dbReference type="KEGG" id="tut:107359179"/>
<keyword evidence="4" id="KW-1185">Reference proteome</keyword>
<reference evidence="3" key="2">
    <citation type="submission" date="2015-06" db="UniProtKB">
        <authorList>
            <consortium name="EnsemblMetazoa"/>
        </authorList>
    </citation>
    <scope>IDENTIFICATION</scope>
</reference>
<dbReference type="InterPro" id="IPR029201">
    <property type="entry name" value="Jiraiya"/>
</dbReference>
<feature type="region of interest" description="Disordered" evidence="1">
    <location>
        <begin position="134"/>
        <end position="157"/>
    </location>
</feature>
<keyword evidence="2" id="KW-0472">Membrane</keyword>
<feature type="compositionally biased region" description="Polar residues" evidence="1">
    <location>
        <begin position="148"/>
        <end position="157"/>
    </location>
</feature>
<name>T1K0S8_TETUR</name>
<evidence type="ECO:0000313" key="3">
    <source>
        <dbReference type="EnsemblMetazoa" id="tetur03g08890.1"/>
    </source>
</evidence>
<proteinExistence type="predicted"/>
<dbReference type="PANTHER" id="PTHR39947:SF1">
    <property type="entry name" value="IP19862P"/>
    <property type="match status" value="1"/>
</dbReference>
<reference evidence="4" key="1">
    <citation type="submission" date="2011-08" db="EMBL/GenBank/DDBJ databases">
        <authorList>
            <person name="Rombauts S."/>
        </authorList>
    </citation>
    <scope>NUCLEOTIDE SEQUENCE</scope>
    <source>
        <strain evidence="4">London</strain>
    </source>
</reference>
<protein>
    <submittedName>
        <fullName evidence="3">Uncharacterized protein</fullName>
    </submittedName>
</protein>
<feature type="region of interest" description="Disordered" evidence="1">
    <location>
        <begin position="170"/>
        <end position="234"/>
    </location>
</feature>
<dbReference type="AlphaFoldDB" id="T1K0S8"/>
<dbReference type="Pfam" id="PF15038">
    <property type="entry name" value="Jiraiya"/>
    <property type="match status" value="1"/>
</dbReference>
<feature type="compositionally biased region" description="Low complexity" evidence="1">
    <location>
        <begin position="135"/>
        <end position="147"/>
    </location>
</feature>
<feature type="compositionally biased region" description="Low complexity" evidence="1">
    <location>
        <begin position="38"/>
        <end position="62"/>
    </location>
</feature>
<feature type="region of interest" description="Disordered" evidence="1">
    <location>
        <begin position="31"/>
        <end position="109"/>
    </location>
</feature>
<feature type="transmembrane region" description="Helical" evidence="2">
    <location>
        <begin position="346"/>
        <end position="367"/>
    </location>
</feature>
<dbReference type="OrthoDB" id="10056560at2759"/>
<feature type="compositionally biased region" description="Polar residues" evidence="1">
    <location>
        <begin position="87"/>
        <end position="103"/>
    </location>
</feature>
<feature type="transmembrane region" description="Helical" evidence="2">
    <location>
        <begin position="419"/>
        <end position="442"/>
    </location>
</feature>
<gene>
    <name evidence="3" type="primary">107359179</name>
</gene>
<keyword evidence="2" id="KW-1133">Transmembrane helix</keyword>
<feature type="transmembrane region" description="Helical" evidence="2">
    <location>
        <begin position="388"/>
        <end position="413"/>
    </location>
</feature>
<sequence>MPVSTNPSHYQSYDNAINGLSPLNGITSNGVVIVSPPNTQQQSSGVSSNNNSNGNYTNNNNNLKDRHHHQQQQSTLSVRPTSPLPSDYSTLNGGLTQLTSPLTPRTPIMNGNLINTGTLNRNASKNRLTVNHVNSSSSGLLSTTLTSPTANGPSFNSTKQTVLDITRSGSGLTPPGLVTSSSSTTATGQAARPLRNGGLNISRISGPGLSQQMPGSPHGPGCPGDPGSPIGLLSPTGYTRVNQQSASDIVFNSNGISEMLSSLALMCLLSLLMAFLALFFLQRTGPIITIPEDLKPNELPLSPGTNSPLTKDKSTVNVFSQSRIVVNTREYVRVFQISVSLSTLTISLNLCCLFVCCIQFLSAVKLLKTPQGTKRTQQFLKKTSHVRITAIGAFLLSIPIFFTGVILFTFINFDETPALITSIIIGIGIVFCGLASVQNVYLWQAEKTKASKEMTESRLTQLQGSALLQPIELSTLV</sequence>
<evidence type="ECO:0000256" key="1">
    <source>
        <dbReference type="SAM" id="MobiDB-lite"/>
    </source>
</evidence>
<evidence type="ECO:0000256" key="2">
    <source>
        <dbReference type="SAM" id="Phobius"/>
    </source>
</evidence>
<dbReference type="OMA" id="PRTPIMN"/>
<dbReference type="Proteomes" id="UP000015104">
    <property type="component" value="Unassembled WGS sequence"/>
</dbReference>
<dbReference type="PANTHER" id="PTHR39947">
    <property type="entry name" value="IP19862P"/>
    <property type="match status" value="1"/>
</dbReference>
<dbReference type="HOGENOM" id="CLU_572840_0_0_1"/>
<keyword evidence="2" id="KW-0812">Transmembrane</keyword>